<evidence type="ECO:0000256" key="2">
    <source>
        <dbReference type="ARBA" id="ARBA00022527"/>
    </source>
</evidence>
<protein>
    <recommendedName>
        <fullName evidence="1">non-specific serine/threonine protein kinase</fullName>
        <ecNumber evidence="1">2.7.11.1</ecNumber>
    </recommendedName>
</protein>
<dbReference type="GO" id="GO:0004674">
    <property type="term" value="F:protein serine/threonine kinase activity"/>
    <property type="evidence" value="ECO:0007669"/>
    <property type="project" value="UniProtKB-KW"/>
</dbReference>
<evidence type="ECO:0000256" key="3">
    <source>
        <dbReference type="ARBA" id="ARBA00022679"/>
    </source>
</evidence>
<dbReference type="PANTHER" id="PTHR24363">
    <property type="entry name" value="SERINE/THREONINE PROTEIN KINASE"/>
    <property type="match status" value="1"/>
</dbReference>
<dbReference type="HOGENOM" id="CLU_000288_135_5_3"/>
<evidence type="ECO:0000259" key="9">
    <source>
        <dbReference type="PROSITE" id="PS50011"/>
    </source>
</evidence>
<dbReference type="InterPro" id="IPR000719">
    <property type="entry name" value="Prot_kinase_dom"/>
</dbReference>
<keyword evidence="6" id="KW-0067">ATP-binding</keyword>
<dbReference type="Proteomes" id="UP000010475">
    <property type="component" value="Chromosome"/>
</dbReference>
<evidence type="ECO:0000256" key="7">
    <source>
        <dbReference type="ARBA" id="ARBA00047899"/>
    </source>
</evidence>
<dbReference type="SMART" id="SM00220">
    <property type="entry name" value="S_TKc"/>
    <property type="match status" value="1"/>
</dbReference>
<organism evidence="10 11">
    <name type="scientific">Cylindrospermum stagnale PCC 7417</name>
    <dbReference type="NCBI Taxonomy" id="56107"/>
    <lineage>
        <taxon>Bacteria</taxon>
        <taxon>Bacillati</taxon>
        <taxon>Cyanobacteriota</taxon>
        <taxon>Cyanophyceae</taxon>
        <taxon>Nostocales</taxon>
        <taxon>Nostocaceae</taxon>
        <taxon>Cylindrospermum</taxon>
    </lineage>
</organism>
<dbReference type="EMBL" id="CP003642">
    <property type="protein sequence ID" value="AFZ23346.1"/>
    <property type="molecule type" value="Genomic_DNA"/>
</dbReference>
<dbReference type="Pfam" id="PF00069">
    <property type="entry name" value="Pkinase"/>
    <property type="match status" value="1"/>
</dbReference>
<dbReference type="eggNOG" id="COG0515">
    <property type="taxonomic scope" value="Bacteria"/>
</dbReference>
<evidence type="ECO:0000256" key="4">
    <source>
        <dbReference type="ARBA" id="ARBA00022741"/>
    </source>
</evidence>
<evidence type="ECO:0000256" key="8">
    <source>
        <dbReference type="ARBA" id="ARBA00048679"/>
    </source>
</evidence>
<dbReference type="EC" id="2.7.11.1" evidence="1"/>
<keyword evidence="4" id="KW-0547">Nucleotide-binding</keyword>
<dbReference type="AlphaFoldDB" id="K9WU82"/>
<dbReference type="PROSITE" id="PS50011">
    <property type="entry name" value="PROTEIN_KINASE_DOM"/>
    <property type="match status" value="1"/>
</dbReference>
<keyword evidence="11" id="KW-1185">Reference proteome</keyword>
<dbReference type="STRING" id="56107.Cylst_1028"/>
<sequence>MMICCLNPECHQPLNPDSNKFCQACSTPLVPLLINRFRVLRVLSNEGGFGKTYLAEDTHKLNETCVIKQLAPKQQGTWALKKAMELFAQEAKRLQDLGEHPQIPTLFAYFEENNFLYLVQQFIAGDNLLNELAQSGKYNESQIQELLLDLLPPLKFVHERHVIHRDIKPENIMRRKSDGKLVLIDFGASKQLTVTVHTQIGTQIGSHGYSPLEQIKSGEAYPASDLFALGATCFHLLTGVHPFELWAENGYAWVNNWRQHLSISVSGELGKVIDKLLKKDIHERYQSADEVIHDLSPKAPQQVSLPLTISAQVNATPPQLQIKIPIVPIILNKIGNFKNQFLLKPSVLRLQFRNQILPSIVIFWLKFRRRFVLTTIVLLLGLTGI</sequence>
<dbReference type="SUPFAM" id="SSF56112">
    <property type="entry name" value="Protein kinase-like (PK-like)"/>
    <property type="match status" value="1"/>
</dbReference>
<gene>
    <name evidence="10" type="ORF">Cylst_1028</name>
</gene>
<dbReference type="Gene3D" id="3.30.200.20">
    <property type="entry name" value="Phosphorylase Kinase, domain 1"/>
    <property type="match status" value="1"/>
</dbReference>
<dbReference type="InterPro" id="IPR011009">
    <property type="entry name" value="Kinase-like_dom_sf"/>
</dbReference>
<dbReference type="PANTHER" id="PTHR24363:SF0">
    <property type="entry name" value="SERINE_THREONINE KINASE LIKE DOMAIN CONTAINING 1"/>
    <property type="match status" value="1"/>
</dbReference>
<dbReference type="KEGG" id="csg:Cylst_1028"/>
<comment type="catalytic activity">
    <reaction evidence="7">
        <text>L-threonyl-[protein] + ATP = O-phospho-L-threonyl-[protein] + ADP + H(+)</text>
        <dbReference type="Rhea" id="RHEA:46608"/>
        <dbReference type="Rhea" id="RHEA-COMP:11060"/>
        <dbReference type="Rhea" id="RHEA-COMP:11605"/>
        <dbReference type="ChEBI" id="CHEBI:15378"/>
        <dbReference type="ChEBI" id="CHEBI:30013"/>
        <dbReference type="ChEBI" id="CHEBI:30616"/>
        <dbReference type="ChEBI" id="CHEBI:61977"/>
        <dbReference type="ChEBI" id="CHEBI:456216"/>
        <dbReference type="EC" id="2.7.11.1"/>
    </reaction>
</comment>
<evidence type="ECO:0000256" key="6">
    <source>
        <dbReference type="ARBA" id="ARBA00022840"/>
    </source>
</evidence>
<evidence type="ECO:0000313" key="10">
    <source>
        <dbReference type="EMBL" id="AFZ23346.1"/>
    </source>
</evidence>
<accession>K9WU82</accession>
<keyword evidence="5 10" id="KW-0418">Kinase</keyword>
<dbReference type="NCBIfam" id="NF045510">
    <property type="entry name" value="4Cys_prefix_kin"/>
    <property type="match status" value="1"/>
</dbReference>
<evidence type="ECO:0000256" key="5">
    <source>
        <dbReference type="ARBA" id="ARBA00022777"/>
    </source>
</evidence>
<dbReference type="GO" id="GO:0005524">
    <property type="term" value="F:ATP binding"/>
    <property type="evidence" value="ECO:0007669"/>
    <property type="project" value="UniProtKB-KW"/>
</dbReference>
<keyword evidence="3" id="KW-0808">Transferase</keyword>
<feature type="domain" description="Protein kinase" evidence="9">
    <location>
        <begin position="38"/>
        <end position="296"/>
    </location>
</feature>
<evidence type="ECO:0000313" key="11">
    <source>
        <dbReference type="Proteomes" id="UP000010475"/>
    </source>
</evidence>
<keyword evidence="2 10" id="KW-0723">Serine/threonine-protein kinase</keyword>
<proteinExistence type="predicted"/>
<dbReference type="Gene3D" id="1.10.510.10">
    <property type="entry name" value="Transferase(Phosphotransferase) domain 1"/>
    <property type="match status" value="1"/>
</dbReference>
<reference evidence="10 11" key="1">
    <citation type="submission" date="2012-06" db="EMBL/GenBank/DDBJ databases">
        <title>Finished chromosome of genome of Cylindrospermum stagnale PCC 7417.</title>
        <authorList>
            <consortium name="US DOE Joint Genome Institute"/>
            <person name="Gugger M."/>
            <person name="Coursin T."/>
            <person name="Rippka R."/>
            <person name="Tandeau De Marsac N."/>
            <person name="Huntemann M."/>
            <person name="Wei C.-L."/>
            <person name="Han J."/>
            <person name="Detter J.C."/>
            <person name="Han C."/>
            <person name="Tapia R."/>
            <person name="Chen A."/>
            <person name="Kyrpides N."/>
            <person name="Mavromatis K."/>
            <person name="Markowitz V."/>
            <person name="Szeto E."/>
            <person name="Ivanova N."/>
            <person name="Pagani I."/>
            <person name="Pati A."/>
            <person name="Goodwin L."/>
            <person name="Nordberg H.P."/>
            <person name="Cantor M.N."/>
            <person name="Hua S.X."/>
            <person name="Woyke T."/>
            <person name="Kerfeld C.A."/>
        </authorList>
    </citation>
    <scope>NUCLEOTIDE SEQUENCE [LARGE SCALE GENOMIC DNA]</scope>
    <source>
        <strain evidence="10 11">PCC 7417</strain>
    </source>
</reference>
<comment type="catalytic activity">
    <reaction evidence="8">
        <text>L-seryl-[protein] + ATP = O-phospho-L-seryl-[protein] + ADP + H(+)</text>
        <dbReference type="Rhea" id="RHEA:17989"/>
        <dbReference type="Rhea" id="RHEA-COMP:9863"/>
        <dbReference type="Rhea" id="RHEA-COMP:11604"/>
        <dbReference type="ChEBI" id="CHEBI:15378"/>
        <dbReference type="ChEBI" id="CHEBI:29999"/>
        <dbReference type="ChEBI" id="CHEBI:30616"/>
        <dbReference type="ChEBI" id="CHEBI:83421"/>
        <dbReference type="ChEBI" id="CHEBI:456216"/>
        <dbReference type="EC" id="2.7.11.1"/>
    </reaction>
</comment>
<name>K9WU82_9NOST</name>
<evidence type="ECO:0000256" key="1">
    <source>
        <dbReference type="ARBA" id="ARBA00012513"/>
    </source>
</evidence>
<dbReference type="CDD" id="cd14014">
    <property type="entry name" value="STKc_PknB_like"/>
    <property type="match status" value="1"/>
</dbReference>